<dbReference type="PANTHER" id="PTHR43037:SF1">
    <property type="entry name" value="BLL1128 PROTEIN"/>
    <property type="match status" value="1"/>
</dbReference>
<keyword evidence="5" id="KW-1185">Reference proteome</keyword>
<gene>
    <name evidence="4" type="ORF">QFW77_13485</name>
</gene>
<keyword evidence="1 2" id="KW-0732">Signal</keyword>
<evidence type="ECO:0000256" key="2">
    <source>
        <dbReference type="SAM" id="SignalP"/>
    </source>
</evidence>
<name>A0ABT6JAY7_9GAMM</name>
<dbReference type="SUPFAM" id="SSF53474">
    <property type="entry name" value="alpha/beta-Hydrolases"/>
    <property type="match status" value="1"/>
</dbReference>
<comment type="caution">
    <text evidence="4">The sequence shown here is derived from an EMBL/GenBank/DDBJ whole genome shotgun (WGS) entry which is preliminary data.</text>
</comment>
<evidence type="ECO:0000259" key="3">
    <source>
        <dbReference type="Pfam" id="PF00326"/>
    </source>
</evidence>
<dbReference type="Pfam" id="PF00326">
    <property type="entry name" value="Peptidase_S9"/>
    <property type="match status" value="1"/>
</dbReference>
<feature type="signal peptide" evidence="2">
    <location>
        <begin position="1"/>
        <end position="29"/>
    </location>
</feature>
<evidence type="ECO:0000313" key="5">
    <source>
        <dbReference type="Proteomes" id="UP001156940"/>
    </source>
</evidence>
<dbReference type="PANTHER" id="PTHR43037">
    <property type="entry name" value="UNNAMED PRODUCT-RELATED"/>
    <property type="match status" value="1"/>
</dbReference>
<proteinExistence type="predicted"/>
<organism evidence="4 5">
    <name type="scientific">Luteimonas endophytica</name>
    <dbReference type="NCBI Taxonomy" id="3042023"/>
    <lineage>
        <taxon>Bacteria</taxon>
        <taxon>Pseudomonadati</taxon>
        <taxon>Pseudomonadota</taxon>
        <taxon>Gammaproteobacteria</taxon>
        <taxon>Lysobacterales</taxon>
        <taxon>Lysobacteraceae</taxon>
        <taxon>Luteimonas</taxon>
    </lineage>
</organism>
<dbReference type="InterPro" id="IPR001375">
    <property type="entry name" value="Peptidase_S9_cat"/>
</dbReference>
<reference evidence="4 5" key="1">
    <citation type="submission" date="2023-04" db="EMBL/GenBank/DDBJ databases">
        <title>Luteimonas endophyticus RD2P54.</title>
        <authorList>
            <person name="Sun J.-Q."/>
        </authorList>
    </citation>
    <scope>NUCLEOTIDE SEQUENCE [LARGE SCALE GENOMIC DNA]</scope>
    <source>
        <strain evidence="4 5">RD2P54</strain>
    </source>
</reference>
<dbReference type="RefSeq" id="WP_280575288.1">
    <property type="nucleotide sequence ID" value="NZ_JARXRM010000043.1"/>
</dbReference>
<dbReference type="InterPro" id="IPR050955">
    <property type="entry name" value="Plant_Biomass_Hydrol_Est"/>
</dbReference>
<accession>A0ABT6JAY7</accession>
<protein>
    <submittedName>
        <fullName evidence="4">Prolyl oligopeptidase family serine peptidase</fullName>
    </submittedName>
</protein>
<sequence length="275" mass="29620">MTRSARKTVAHRIHAALAMVALLLPAACATLPAEPGRMVEREVEVDGRRHAYRVFVPAGKPAGAPRPVVLFLHGSGERGSDPGLPTRVGLGPYVQGRARDFPAIVVFPQAPAETEWSDNLALAEAALDAATREFGGDPRRTYLTGMSMGGYGTWELAMARPGRFAALVPICAGLEAPAHRPTLRVRAVDGAQDKFATAAQRLRDTPVWIFHGAKDDLVPPEQSRRMAAALAAAGAADARYTEFADANHNSWDPAYATPELWDWLFAQRLEAAPAR</sequence>
<dbReference type="InterPro" id="IPR029058">
    <property type="entry name" value="AB_hydrolase_fold"/>
</dbReference>
<dbReference type="Gene3D" id="3.40.50.1820">
    <property type="entry name" value="alpha/beta hydrolase"/>
    <property type="match status" value="1"/>
</dbReference>
<evidence type="ECO:0000313" key="4">
    <source>
        <dbReference type="EMBL" id="MDH5823990.1"/>
    </source>
</evidence>
<feature type="domain" description="Peptidase S9 prolyl oligopeptidase catalytic" evidence="3">
    <location>
        <begin position="198"/>
        <end position="255"/>
    </location>
</feature>
<dbReference type="EMBL" id="JARXRM010000043">
    <property type="protein sequence ID" value="MDH5823990.1"/>
    <property type="molecule type" value="Genomic_DNA"/>
</dbReference>
<evidence type="ECO:0000256" key="1">
    <source>
        <dbReference type="ARBA" id="ARBA00022729"/>
    </source>
</evidence>
<feature type="chain" id="PRO_5047137907" evidence="2">
    <location>
        <begin position="30"/>
        <end position="275"/>
    </location>
</feature>
<dbReference type="Proteomes" id="UP001156940">
    <property type="component" value="Unassembled WGS sequence"/>
</dbReference>